<name>A0AAV5U1D9_9BILA</name>
<dbReference type="Proteomes" id="UP001432027">
    <property type="component" value="Unassembled WGS sequence"/>
</dbReference>
<feature type="non-terminal residue" evidence="1">
    <location>
        <position position="368"/>
    </location>
</feature>
<reference evidence="1" key="1">
    <citation type="submission" date="2023-10" db="EMBL/GenBank/DDBJ databases">
        <title>Genome assembly of Pristionchus species.</title>
        <authorList>
            <person name="Yoshida K."/>
            <person name="Sommer R.J."/>
        </authorList>
    </citation>
    <scope>NUCLEOTIDE SEQUENCE</scope>
    <source>
        <strain evidence="1">RS0144</strain>
    </source>
</reference>
<evidence type="ECO:0008006" key="3">
    <source>
        <dbReference type="Google" id="ProtNLM"/>
    </source>
</evidence>
<keyword evidence="2" id="KW-1185">Reference proteome</keyword>
<proteinExistence type="predicted"/>
<dbReference type="AlphaFoldDB" id="A0AAV5U1D9"/>
<gene>
    <name evidence="1" type="ORF">PENTCL1PPCAC_22424</name>
</gene>
<comment type="caution">
    <text evidence="1">The sequence shown here is derived from an EMBL/GenBank/DDBJ whole genome shotgun (WGS) entry which is preliminary data.</text>
</comment>
<sequence length="368" mass="41345">MYTVSQGNSTVCASPTACSCRYLGRSYTEGAVWRAPHDPCSRLICHDGIVTWYRVGCPCHRRGPKCRWNTSDSDACARDACPVLNCLPDHQLKREEQCCPFCDPLMSKESSSPTSHCRFRGIDHEVGHEFRVDACTQCVCMKGGLQCRRHVCSFLPSPLSSQCCQSNCRVDNHGKLAIRRNGTRWRSRSAVCSCLNGRITCESLVKDKVVSCYSLEGSLRGVGDSLLIAPSCHYYLLVRTGLTLILRVSPDNLPSLYLILRQNETRVLIVFSSYKGETTVTVREPDKMTEVEAAYVRLEPPVFSLHYNNQFILITNNDLFLRWNGRDFNISSSTLNGSGICLNSPSNRYSRGKICSRNQYSFPLPHDL</sequence>
<organism evidence="1 2">
    <name type="scientific">Pristionchus entomophagus</name>
    <dbReference type="NCBI Taxonomy" id="358040"/>
    <lineage>
        <taxon>Eukaryota</taxon>
        <taxon>Metazoa</taxon>
        <taxon>Ecdysozoa</taxon>
        <taxon>Nematoda</taxon>
        <taxon>Chromadorea</taxon>
        <taxon>Rhabditida</taxon>
        <taxon>Rhabditina</taxon>
        <taxon>Diplogasteromorpha</taxon>
        <taxon>Diplogasteroidea</taxon>
        <taxon>Neodiplogasteridae</taxon>
        <taxon>Pristionchus</taxon>
    </lineage>
</organism>
<protein>
    <recommendedName>
        <fullName evidence="3">VWFC domain-containing protein</fullName>
    </recommendedName>
</protein>
<accession>A0AAV5U1D9</accession>
<evidence type="ECO:0000313" key="2">
    <source>
        <dbReference type="Proteomes" id="UP001432027"/>
    </source>
</evidence>
<dbReference type="SUPFAM" id="SSF57603">
    <property type="entry name" value="FnI-like domain"/>
    <property type="match status" value="2"/>
</dbReference>
<dbReference type="EMBL" id="BTSX01000005">
    <property type="protein sequence ID" value="GMT00250.1"/>
    <property type="molecule type" value="Genomic_DNA"/>
</dbReference>
<dbReference type="Gene3D" id="2.10.70.10">
    <property type="entry name" value="Complement Module, domain 1"/>
    <property type="match status" value="1"/>
</dbReference>
<evidence type="ECO:0000313" key="1">
    <source>
        <dbReference type="EMBL" id="GMT00250.1"/>
    </source>
</evidence>